<feature type="domain" description="Glyceraldehyde 3-phosphate dehydrogenase NAD(P) binding" evidence="5">
    <location>
        <begin position="3"/>
        <end position="154"/>
    </location>
</feature>
<dbReference type="PROSITE" id="PS00071">
    <property type="entry name" value="GAPDH"/>
    <property type="match status" value="1"/>
</dbReference>
<proteinExistence type="inferred from homology"/>
<evidence type="ECO:0000256" key="3">
    <source>
        <dbReference type="RuleBase" id="RU000397"/>
    </source>
</evidence>
<dbReference type="InterPro" id="IPR020831">
    <property type="entry name" value="GlycerAld/Erythrose_P_DH"/>
</dbReference>
<dbReference type="SMART" id="SM00846">
    <property type="entry name" value="Gp_dh_N"/>
    <property type="match status" value="1"/>
</dbReference>
<keyword evidence="2 4" id="KW-0560">Oxidoreductase</keyword>
<dbReference type="InterPro" id="IPR020830">
    <property type="entry name" value="GlycerAld_3-P_DH_AS"/>
</dbReference>
<dbReference type="NCBIfam" id="TIGR01534">
    <property type="entry name" value="GAPDH-I"/>
    <property type="match status" value="1"/>
</dbReference>
<evidence type="ECO:0000313" key="7">
    <source>
        <dbReference type="Proteomes" id="UP000830835"/>
    </source>
</evidence>
<dbReference type="InterPro" id="IPR036291">
    <property type="entry name" value="NAD(P)-bd_dom_sf"/>
</dbReference>
<dbReference type="CDD" id="cd18126">
    <property type="entry name" value="GAPDH_I_C"/>
    <property type="match status" value="1"/>
</dbReference>
<dbReference type="Gene3D" id="3.40.50.720">
    <property type="entry name" value="NAD(P)-binding Rossmann-like Domain"/>
    <property type="match status" value="1"/>
</dbReference>
<dbReference type="SUPFAM" id="SSF55347">
    <property type="entry name" value="Glyceraldehyde-3-phosphate dehydrogenase-like, C-terminal domain"/>
    <property type="match status" value="1"/>
</dbReference>
<evidence type="ECO:0000256" key="2">
    <source>
        <dbReference type="ARBA" id="ARBA00023002"/>
    </source>
</evidence>
<dbReference type="InterPro" id="IPR006424">
    <property type="entry name" value="Glyceraldehyde-3-P_DH_1"/>
</dbReference>
<accession>A0ABT0CFH3</accession>
<gene>
    <name evidence="6" type="primary">gap</name>
    <name evidence="6" type="ORF">JX360_14530</name>
</gene>
<evidence type="ECO:0000256" key="4">
    <source>
        <dbReference type="RuleBase" id="RU361160"/>
    </source>
</evidence>
<dbReference type="Pfam" id="PF02800">
    <property type="entry name" value="Gp_dh_C"/>
    <property type="match status" value="1"/>
</dbReference>
<comment type="caution">
    <text evidence="6">The sequence shown here is derived from an EMBL/GenBank/DDBJ whole genome shotgun (WGS) entry which is preliminary data.</text>
</comment>
<dbReference type="CDD" id="cd05214">
    <property type="entry name" value="GAPDH_I_N"/>
    <property type="match status" value="1"/>
</dbReference>
<dbReference type="Pfam" id="PF00044">
    <property type="entry name" value="Gp_dh_N"/>
    <property type="match status" value="1"/>
</dbReference>
<keyword evidence="7" id="KW-1185">Reference proteome</keyword>
<name>A0ABT0CFH3_THEVL</name>
<protein>
    <recommendedName>
        <fullName evidence="4">Glyceraldehyde-3-phosphate dehydrogenase</fullName>
        <ecNumber evidence="4">1.2.1.-</ecNumber>
    </recommendedName>
</protein>
<reference evidence="6" key="1">
    <citation type="submission" date="2021-02" db="EMBL/GenBank/DDBJ databases">
        <title>The CRISPR/cas machinery reduction and long-range gene transfer in the hot spring cyanobacterium Synechococcus.</title>
        <authorList>
            <person name="Dvorak P."/>
            <person name="Jahodarova E."/>
            <person name="Hasler P."/>
            <person name="Poulickova A."/>
        </authorList>
    </citation>
    <scope>NUCLEOTIDE SEQUENCE</scope>
    <source>
        <strain evidence="6">Rupite</strain>
    </source>
</reference>
<dbReference type="InterPro" id="IPR020828">
    <property type="entry name" value="GlycerAld_3-P_DH_NAD(P)-bd"/>
</dbReference>
<organism evidence="6 7">
    <name type="scientific">Thermostichus vulcanus str. 'Rupite'</name>
    <dbReference type="NCBI Taxonomy" id="2813851"/>
    <lineage>
        <taxon>Bacteria</taxon>
        <taxon>Bacillati</taxon>
        <taxon>Cyanobacteriota</taxon>
        <taxon>Cyanophyceae</taxon>
        <taxon>Thermostichales</taxon>
        <taxon>Thermostichaceae</taxon>
        <taxon>Thermostichus</taxon>
    </lineage>
</organism>
<dbReference type="PANTHER" id="PTHR43148">
    <property type="entry name" value="GLYCERALDEHYDE-3-PHOSPHATE DEHYDROGENASE 2"/>
    <property type="match status" value="1"/>
</dbReference>
<dbReference type="EC" id="1.2.1.-" evidence="4"/>
<evidence type="ECO:0000259" key="5">
    <source>
        <dbReference type="SMART" id="SM00846"/>
    </source>
</evidence>
<dbReference type="RefSeq" id="WP_244352310.1">
    <property type="nucleotide sequence ID" value="NZ_JAFIRA010000047.1"/>
</dbReference>
<evidence type="ECO:0000256" key="1">
    <source>
        <dbReference type="ARBA" id="ARBA00007406"/>
    </source>
</evidence>
<comment type="similarity">
    <text evidence="1 3">Belongs to the glyceraldehyde-3-phosphate dehydrogenase family.</text>
</comment>
<dbReference type="InterPro" id="IPR020829">
    <property type="entry name" value="GlycerAld_3-P_DH_cat"/>
</dbReference>
<dbReference type="PRINTS" id="PR00078">
    <property type="entry name" value="G3PDHDRGNASE"/>
</dbReference>
<dbReference type="Proteomes" id="UP000830835">
    <property type="component" value="Unassembled WGS sequence"/>
</dbReference>
<dbReference type="SUPFAM" id="SSF51735">
    <property type="entry name" value="NAD(P)-binding Rossmann-fold domains"/>
    <property type="match status" value="1"/>
</dbReference>
<dbReference type="EMBL" id="JAFIRA010000047">
    <property type="protein sequence ID" value="MCJ2544105.1"/>
    <property type="molecule type" value="Genomic_DNA"/>
</dbReference>
<evidence type="ECO:0000313" key="6">
    <source>
        <dbReference type="EMBL" id="MCJ2544105.1"/>
    </source>
</evidence>
<dbReference type="Gene3D" id="3.30.360.10">
    <property type="entry name" value="Dihydrodipicolinate Reductase, domain 2"/>
    <property type="match status" value="1"/>
</dbReference>
<sequence>MTTRVAINGFGRIGRAFLRILLSQPALDLEVVAVNDLTEPDNLAYLLQFDSAYGRLAQAVSAAEGHLHVGEHKVRVLAERDPAQLPWKDLGIDLVVESTGFFTKREGAVKHLEAGAKKVIISAPAKGPDLTVVMGVNDDQYDPDRHHIVSNASCTTNCLAPVAKVLLDRFGIETGFLTTCHAYTATQAIVDRPDPKDFRRGRSAAVSIVPSSTGAATAVAEVLPALKGKMDGLALRVPTLTGSIVDFVVRTEQPITKEAVNQAFVEAAEGPMRGVLAIAPAEIVSADIVGDPHSSIVDLGSTMTLGDRTVKVLSWYDNEYGYASRVVDLAVKIGAAL</sequence>
<dbReference type="PIRSF" id="PIRSF000149">
    <property type="entry name" value="GAP_DH"/>
    <property type="match status" value="1"/>
</dbReference>